<keyword evidence="12" id="KW-1185">Reference proteome</keyword>
<dbReference type="Pfam" id="PF00295">
    <property type="entry name" value="Glyco_hydro_28"/>
    <property type="match status" value="1"/>
</dbReference>
<comment type="subcellular location">
    <subcellularLocation>
        <location evidence="1">Secreted</location>
        <location evidence="1">Cell wall</location>
    </subcellularLocation>
</comment>
<dbReference type="Proteomes" id="UP000541444">
    <property type="component" value="Unassembled WGS sequence"/>
</dbReference>
<evidence type="ECO:0000256" key="3">
    <source>
        <dbReference type="ARBA" id="ARBA00022512"/>
    </source>
</evidence>
<evidence type="ECO:0000256" key="7">
    <source>
        <dbReference type="ARBA" id="ARBA00023316"/>
    </source>
</evidence>
<dbReference type="InterPro" id="IPR006626">
    <property type="entry name" value="PbH1"/>
</dbReference>
<dbReference type="InterPro" id="IPR012334">
    <property type="entry name" value="Pectin_lyas_fold"/>
</dbReference>
<sequence length="386" mass="41093">MSKNIAYLLPLLLIILPSANAVYNVLKYGAKPDGITDSTKPFLNAWDSACRSVKPAQIYVPRGRYLLKVVVFNGPCRNKIVFTIIGTLVAPLDYQVIGSSPHWILFNEVVEFSLYGGAIDARGAAFWACKTIHKSCPQGARSLKFNSGRNIVISGLKSINSQMAHIVINACNNVMVRRVTLIAPDQSPNTDGIHMEASTGVTITGSSIGTGDDCISIGPGSRNVLIDKVRCGPGHGISIGSLAKTLKEEGVQGVIVKNAVFTGSQNGLRIKSWARASNGFVRGVVYQNIVMNNVKNPIIIDQRYCPSNSGCPNQHSGIKISDVTYQNIRGTSATPLAVNFHCSKTNPCSGIKLLNVKLTYQSRPAQSSCVNAAGTSSGVGVTGGCL</sequence>
<dbReference type="EMBL" id="JACGCM010000923">
    <property type="protein sequence ID" value="KAF6164608.1"/>
    <property type="molecule type" value="Genomic_DNA"/>
</dbReference>
<evidence type="ECO:0000313" key="12">
    <source>
        <dbReference type="Proteomes" id="UP000541444"/>
    </source>
</evidence>
<keyword evidence="10" id="KW-0732">Signal</keyword>
<dbReference type="OrthoDB" id="187139at2759"/>
<dbReference type="SMART" id="SM00710">
    <property type="entry name" value="PbH1"/>
    <property type="match status" value="6"/>
</dbReference>
<evidence type="ECO:0000256" key="6">
    <source>
        <dbReference type="ARBA" id="ARBA00023295"/>
    </source>
</evidence>
<evidence type="ECO:0000256" key="2">
    <source>
        <dbReference type="ARBA" id="ARBA00008834"/>
    </source>
</evidence>
<keyword evidence="3" id="KW-0134">Cell wall</keyword>
<feature type="chain" id="PRO_5029871906" description="Polygalacturonase" evidence="10">
    <location>
        <begin position="22"/>
        <end position="386"/>
    </location>
</feature>
<feature type="active site" evidence="8">
    <location>
        <position position="235"/>
    </location>
</feature>
<dbReference type="FunFam" id="2.160.20.10:FF:000004">
    <property type="entry name" value="Pectin lyase-like superfamily protein"/>
    <property type="match status" value="1"/>
</dbReference>
<accession>A0A7J7NCM7</accession>
<name>A0A7J7NCM7_9MAGN</name>
<comment type="similarity">
    <text evidence="2 9">Belongs to the glycosyl hydrolase 28 family.</text>
</comment>
<evidence type="ECO:0000313" key="11">
    <source>
        <dbReference type="EMBL" id="KAF6164608.1"/>
    </source>
</evidence>
<dbReference type="InterPro" id="IPR011050">
    <property type="entry name" value="Pectin_lyase_fold/virulence"/>
</dbReference>
<evidence type="ECO:0000256" key="9">
    <source>
        <dbReference type="RuleBase" id="RU361169"/>
    </source>
</evidence>
<dbReference type="InterPro" id="IPR000743">
    <property type="entry name" value="Glyco_hydro_28"/>
</dbReference>
<dbReference type="GO" id="GO:0071555">
    <property type="term" value="P:cell wall organization"/>
    <property type="evidence" value="ECO:0007669"/>
    <property type="project" value="UniProtKB-KW"/>
</dbReference>
<dbReference type="Gene3D" id="2.160.20.10">
    <property type="entry name" value="Single-stranded right-handed beta-helix, Pectin lyase-like"/>
    <property type="match status" value="1"/>
</dbReference>
<protein>
    <recommendedName>
        <fullName evidence="13">Polygalacturonase</fullName>
    </recommendedName>
</protein>
<evidence type="ECO:0000256" key="10">
    <source>
        <dbReference type="SAM" id="SignalP"/>
    </source>
</evidence>
<dbReference type="PROSITE" id="PS00502">
    <property type="entry name" value="POLYGALACTURONASE"/>
    <property type="match status" value="1"/>
</dbReference>
<dbReference type="PANTHER" id="PTHR31375">
    <property type="match status" value="1"/>
</dbReference>
<feature type="signal peptide" evidence="10">
    <location>
        <begin position="1"/>
        <end position="21"/>
    </location>
</feature>
<keyword evidence="7" id="KW-0961">Cell wall biogenesis/degradation</keyword>
<dbReference type="SUPFAM" id="SSF51126">
    <property type="entry name" value="Pectin lyase-like"/>
    <property type="match status" value="1"/>
</dbReference>
<dbReference type="GO" id="GO:0004650">
    <property type="term" value="F:polygalacturonase activity"/>
    <property type="evidence" value="ECO:0007669"/>
    <property type="project" value="InterPro"/>
</dbReference>
<evidence type="ECO:0008006" key="13">
    <source>
        <dbReference type="Google" id="ProtNLM"/>
    </source>
</evidence>
<keyword evidence="6 9" id="KW-0326">Glycosidase</keyword>
<gene>
    <name evidence="11" type="ORF">GIB67_032836</name>
</gene>
<dbReference type="GO" id="GO:0005975">
    <property type="term" value="P:carbohydrate metabolic process"/>
    <property type="evidence" value="ECO:0007669"/>
    <property type="project" value="InterPro"/>
</dbReference>
<reference evidence="11 12" key="1">
    <citation type="journal article" date="2020" name="IScience">
        <title>Genome Sequencing of the Endangered Kingdonia uniflora (Circaeasteraceae, Ranunculales) Reveals Potential Mechanisms of Evolutionary Specialization.</title>
        <authorList>
            <person name="Sun Y."/>
            <person name="Deng T."/>
            <person name="Zhang A."/>
            <person name="Moore M.J."/>
            <person name="Landis J.B."/>
            <person name="Lin N."/>
            <person name="Zhang H."/>
            <person name="Zhang X."/>
            <person name="Huang J."/>
            <person name="Zhang X."/>
            <person name="Sun H."/>
            <person name="Wang H."/>
        </authorList>
    </citation>
    <scope>NUCLEOTIDE SEQUENCE [LARGE SCALE GENOMIC DNA]</scope>
    <source>
        <strain evidence="11">TB1705</strain>
        <tissue evidence="11">Leaf</tissue>
    </source>
</reference>
<organism evidence="11 12">
    <name type="scientific">Kingdonia uniflora</name>
    <dbReference type="NCBI Taxonomy" id="39325"/>
    <lineage>
        <taxon>Eukaryota</taxon>
        <taxon>Viridiplantae</taxon>
        <taxon>Streptophyta</taxon>
        <taxon>Embryophyta</taxon>
        <taxon>Tracheophyta</taxon>
        <taxon>Spermatophyta</taxon>
        <taxon>Magnoliopsida</taxon>
        <taxon>Ranunculales</taxon>
        <taxon>Circaeasteraceae</taxon>
        <taxon>Kingdonia</taxon>
    </lineage>
</organism>
<evidence type="ECO:0000256" key="4">
    <source>
        <dbReference type="ARBA" id="ARBA00022525"/>
    </source>
</evidence>
<keyword evidence="5 9" id="KW-0378">Hydrolase</keyword>
<comment type="caution">
    <text evidence="11">The sequence shown here is derived from an EMBL/GenBank/DDBJ whole genome shotgun (WGS) entry which is preliminary data.</text>
</comment>
<evidence type="ECO:0000256" key="8">
    <source>
        <dbReference type="PROSITE-ProRule" id="PRU10052"/>
    </source>
</evidence>
<evidence type="ECO:0000256" key="1">
    <source>
        <dbReference type="ARBA" id="ARBA00004191"/>
    </source>
</evidence>
<evidence type="ECO:0000256" key="5">
    <source>
        <dbReference type="ARBA" id="ARBA00022801"/>
    </source>
</evidence>
<keyword evidence="4" id="KW-0964">Secreted</keyword>
<proteinExistence type="inferred from homology"/>
<dbReference type="AlphaFoldDB" id="A0A7J7NCM7"/>